<evidence type="ECO:0000256" key="4">
    <source>
        <dbReference type="ARBA" id="ARBA00049244"/>
    </source>
</evidence>
<evidence type="ECO:0000256" key="6">
    <source>
        <dbReference type="SAM" id="Phobius"/>
    </source>
</evidence>
<dbReference type="EMBL" id="LJSX01000013">
    <property type="protein sequence ID" value="KPQ10684.1"/>
    <property type="molecule type" value="Genomic_DNA"/>
</dbReference>
<evidence type="ECO:0000256" key="3">
    <source>
        <dbReference type="ARBA" id="ARBA00026073"/>
    </source>
</evidence>
<feature type="compositionally biased region" description="Basic and acidic residues" evidence="5">
    <location>
        <begin position="8"/>
        <end position="20"/>
    </location>
</feature>
<dbReference type="Proteomes" id="UP000182800">
    <property type="component" value="Unassembled WGS sequence"/>
</dbReference>
<dbReference type="SMART" id="SM00091">
    <property type="entry name" value="PAS"/>
    <property type="match status" value="1"/>
</dbReference>
<reference evidence="10 12" key="2">
    <citation type="submission" date="2016-08" db="EMBL/GenBank/DDBJ databases">
        <authorList>
            <person name="Varghese N."/>
            <person name="Submissions Spin"/>
        </authorList>
    </citation>
    <scope>NUCLEOTIDE SEQUENCE [LARGE SCALE GENOMIC DNA]</scope>
    <source>
        <strain evidence="10 12">HL-109</strain>
    </source>
</reference>
<accession>A0A0P7XT41</accession>
<evidence type="ECO:0000256" key="5">
    <source>
        <dbReference type="SAM" id="MobiDB-lite"/>
    </source>
</evidence>
<evidence type="ECO:0000259" key="7">
    <source>
        <dbReference type="SMART" id="SM00091"/>
    </source>
</evidence>
<keyword evidence="9" id="KW-0808">Transferase</keyword>
<dbReference type="CDD" id="cd06127">
    <property type="entry name" value="DEDDh"/>
    <property type="match status" value="1"/>
</dbReference>
<name>A0A0P7XT41_9HYPH</name>
<evidence type="ECO:0000259" key="8">
    <source>
        <dbReference type="SMART" id="SM00479"/>
    </source>
</evidence>
<dbReference type="PANTHER" id="PTHR30231">
    <property type="entry name" value="DNA POLYMERASE III SUBUNIT EPSILON"/>
    <property type="match status" value="1"/>
</dbReference>
<dbReference type="GO" id="GO:0005829">
    <property type="term" value="C:cytosol"/>
    <property type="evidence" value="ECO:0007669"/>
    <property type="project" value="TreeGrafter"/>
</dbReference>
<keyword evidence="6" id="KW-0472">Membrane</keyword>
<dbReference type="Proteomes" id="UP000050497">
    <property type="component" value="Unassembled WGS sequence"/>
</dbReference>
<reference evidence="9 11" key="1">
    <citation type="submission" date="2015-09" db="EMBL/GenBank/DDBJ databases">
        <title>Identification and resolution of microdiversity through metagenomic sequencing of parallel consortia.</title>
        <authorList>
            <person name="Nelson W.C."/>
            <person name="Romine M.F."/>
            <person name="Lindemann S.R."/>
        </authorList>
    </citation>
    <scope>NUCLEOTIDE SEQUENCE [LARGE SCALE GENOMIC DNA]</scope>
    <source>
        <strain evidence="9">HL-109</strain>
    </source>
</reference>
<comment type="function">
    <text evidence="2">DNA polymerase III is a complex, multichain enzyme responsible for most of the replicative synthesis in bacteria. The epsilon subunit contain the editing function and is a proofreading 3'-5' exonuclease.</text>
</comment>
<dbReference type="SUPFAM" id="SSF55785">
    <property type="entry name" value="PYP-like sensor domain (PAS domain)"/>
    <property type="match status" value="1"/>
</dbReference>
<dbReference type="Pfam" id="PF00929">
    <property type="entry name" value="RNase_T"/>
    <property type="match status" value="1"/>
</dbReference>
<evidence type="ECO:0000313" key="11">
    <source>
        <dbReference type="Proteomes" id="UP000050497"/>
    </source>
</evidence>
<dbReference type="GO" id="GO:0003677">
    <property type="term" value="F:DNA binding"/>
    <property type="evidence" value="ECO:0007669"/>
    <property type="project" value="InterPro"/>
</dbReference>
<dbReference type="Gene3D" id="3.30.420.10">
    <property type="entry name" value="Ribonuclease H-like superfamily/Ribonuclease H"/>
    <property type="match status" value="1"/>
</dbReference>
<dbReference type="InterPro" id="IPR006054">
    <property type="entry name" value="DnaQ"/>
</dbReference>
<evidence type="ECO:0000313" key="9">
    <source>
        <dbReference type="EMBL" id="KPQ10684.1"/>
    </source>
</evidence>
<keyword evidence="6" id="KW-1133">Transmembrane helix</keyword>
<dbReference type="InterPro" id="IPR012337">
    <property type="entry name" value="RNaseH-like_sf"/>
</dbReference>
<feature type="compositionally biased region" description="Low complexity" evidence="5">
    <location>
        <begin position="317"/>
        <end position="332"/>
    </location>
</feature>
<dbReference type="EC" id="2.7.7.7" evidence="1"/>
<evidence type="ECO:0000313" key="12">
    <source>
        <dbReference type="Proteomes" id="UP000182800"/>
    </source>
</evidence>
<dbReference type="InterPro" id="IPR036397">
    <property type="entry name" value="RNaseH_sf"/>
</dbReference>
<feature type="domain" description="PAS" evidence="7">
    <location>
        <begin position="218"/>
        <end position="284"/>
    </location>
</feature>
<dbReference type="GO" id="GO:0008408">
    <property type="term" value="F:3'-5' exonuclease activity"/>
    <property type="evidence" value="ECO:0007669"/>
    <property type="project" value="TreeGrafter"/>
</dbReference>
<dbReference type="STRING" id="1653334.GA0071312_1034"/>
<feature type="transmembrane region" description="Helical" evidence="6">
    <location>
        <begin position="127"/>
        <end position="146"/>
    </location>
</feature>
<comment type="catalytic activity">
    <reaction evidence="4">
        <text>DNA(n) + a 2'-deoxyribonucleoside 5'-triphosphate = DNA(n+1) + diphosphate</text>
        <dbReference type="Rhea" id="RHEA:22508"/>
        <dbReference type="Rhea" id="RHEA-COMP:17339"/>
        <dbReference type="Rhea" id="RHEA-COMP:17340"/>
        <dbReference type="ChEBI" id="CHEBI:33019"/>
        <dbReference type="ChEBI" id="CHEBI:61560"/>
        <dbReference type="ChEBI" id="CHEBI:173112"/>
        <dbReference type="EC" id="2.7.7.7"/>
    </reaction>
</comment>
<dbReference type="GO" id="GO:0045004">
    <property type="term" value="P:DNA replication proofreading"/>
    <property type="evidence" value="ECO:0007669"/>
    <property type="project" value="TreeGrafter"/>
</dbReference>
<comment type="caution">
    <text evidence="9">The sequence shown here is derived from an EMBL/GenBank/DDBJ whole genome shotgun (WGS) entry which is preliminary data.</text>
</comment>
<organism evidence="9 11">
    <name type="scientific">Saliniramus fredricksonii</name>
    <dbReference type="NCBI Taxonomy" id="1653334"/>
    <lineage>
        <taxon>Bacteria</taxon>
        <taxon>Pseudomonadati</taxon>
        <taxon>Pseudomonadota</taxon>
        <taxon>Alphaproteobacteria</taxon>
        <taxon>Hyphomicrobiales</taxon>
        <taxon>Salinarimonadaceae</taxon>
        <taxon>Saliniramus</taxon>
    </lineage>
</organism>
<proteinExistence type="predicted"/>
<dbReference type="NCBIfam" id="TIGR00573">
    <property type="entry name" value="dnaq"/>
    <property type="match status" value="1"/>
</dbReference>
<evidence type="ECO:0000256" key="1">
    <source>
        <dbReference type="ARBA" id="ARBA00012417"/>
    </source>
</evidence>
<protein>
    <recommendedName>
        <fullName evidence="1">DNA-directed DNA polymerase</fullName>
        <ecNumber evidence="1">2.7.7.7</ecNumber>
    </recommendedName>
</protein>
<dbReference type="AlphaFoldDB" id="A0A0P7XT41"/>
<dbReference type="InterPro" id="IPR000014">
    <property type="entry name" value="PAS"/>
</dbReference>
<gene>
    <name evidence="9" type="primary">dnaQ</name>
    <name evidence="10" type="ORF">GA0071312_1034</name>
    <name evidence="9" type="ORF">HLUCCO17_09520</name>
</gene>
<dbReference type="EMBL" id="FMBM01000001">
    <property type="protein sequence ID" value="SCC79611.1"/>
    <property type="molecule type" value="Genomic_DNA"/>
</dbReference>
<dbReference type="InterPro" id="IPR013520">
    <property type="entry name" value="Ribonucl_H"/>
</dbReference>
<dbReference type="Gene3D" id="3.30.450.20">
    <property type="entry name" value="PAS domain"/>
    <property type="match status" value="1"/>
</dbReference>
<feature type="transmembrane region" description="Helical" evidence="6">
    <location>
        <begin position="84"/>
        <end position="107"/>
    </location>
</feature>
<feature type="region of interest" description="Disordered" evidence="5">
    <location>
        <begin position="1"/>
        <end position="68"/>
    </location>
</feature>
<dbReference type="InterPro" id="IPR035965">
    <property type="entry name" value="PAS-like_dom_sf"/>
</dbReference>
<dbReference type="RefSeq" id="WP_238947100.1">
    <property type="nucleotide sequence ID" value="NZ_FMBM01000001.1"/>
</dbReference>
<keyword evidence="6" id="KW-0812">Transmembrane</keyword>
<dbReference type="SUPFAM" id="SSF53098">
    <property type="entry name" value="Ribonuclease H-like"/>
    <property type="match status" value="1"/>
</dbReference>
<comment type="subunit">
    <text evidence="3">DNA polymerase III contains a core (composed of alpha, epsilon and theta chains) that associates with a tau subunit. This core dimerizes to form the POLIII' complex. PolIII' associates with the gamma complex (composed of gamma, delta, delta', psi and chi chains) and with the beta chain to form the complete DNA polymerase III complex.</text>
</comment>
<evidence type="ECO:0000256" key="2">
    <source>
        <dbReference type="ARBA" id="ARBA00025483"/>
    </source>
</evidence>
<dbReference type="FunFam" id="3.30.420.10:FF:000045">
    <property type="entry name" value="3'-5' exonuclease DinG"/>
    <property type="match status" value="1"/>
</dbReference>
<sequence length="774" mass="81760">MESAVKQGTRDDQAGRHDPRPFPAGPFPHDPDTGDLPAGRPAGPVGPLPASFAAPAERASKPAPTPQPGLLDRLARRFSLRLRVFAMFALVAGGTMAALAAGLAFGYARLPTGLQDDPDLRAGFMQAAILGGFLILGLVAWIWWLFDRHVAGAVEKLAATLRVSADAGAPGSIAPETARYLGDLAPAISDAARHLGECRIALCDAISEATQQLTREKAWLETLLADVPAAVLVCSADHEIVFYNAPAAEILGAEVGPGLARPVGDFLADEPIRRAHARLSATRGPQAHADLLCTSRDGSLVLEGRMRLVGREGEVQDGGVQDGEVQDGGVQDLEPGPRPDAAGGGYVLSLADVTATHAAAAEREARIARALPRLHEARRALRDGDGDAARITQDAAAILAELTHLLADAPTLSELRSADLADALQARLAGRGIALSVAGPDLFLRVDGYGFLAMLAHILRRLADDAARAGFVLTTIEEDGPGAALALSWQGAPLCEEALADWCAEPIDPETPELTAAMVLARHGSALAPVDDGWGLRIALRRARRAVAPPAPLRRSTVYDFALLDRARSAGIAQSALNDLAYVVFDTETTGLDPERDEIVQLAALRVVNGRIVDGEVFETLIDPQRPIPPGATAVHGITPQMVIGAPHIGEAGARFHRFAAGAVLVAHNAPFDMAFLRRHEAIICQRFDNPILDTVLASAVLFGQGESHSLDALASRFGIIIPEAARHTALGDAEATAQALVRMLPMLRARGFTRFGDLVGEMRKHGRLLQDLN</sequence>
<feature type="region of interest" description="Disordered" evidence="5">
    <location>
        <begin position="312"/>
        <end position="339"/>
    </location>
</feature>
<dbReference type="SMART" id="SM00479">
    <property type="entry name" value="EXOIII"/>
    <property type="match status" value="1"/>
</dbReference>
<keyword evidence="9" id="KW-0548">Nucleotidyltransferase</keyword>
<feature type="domain" description="Exonuclease" evidence="8">
    <location>
        <begin position="581"/>
        <end position="750"/>
    </location>
</feature>
<keyword evidence="12" id="KW-1185">Reference proteome</keyword>
<dbReference type="PANTHER" id="PTHR30231:SF41">
    <property type="entry name" value="DNA POLYMERASE III SUBUNIT EPSILON"/>
    <property type="match status" value="1"/>
</dbReference>
<dbReference type="GO" id="GO:0003887">
    <property type="term" value="F:DNA-directed DNA polymerase activity"/>
    <property type="evidence" value="ECO:0007669"/>
    <property type="project" value="UniProtKB-EC"/>
</dbReference>
<evidence type="ECO:0000313" key="10">
    <source>
        <dbReference type="EMBL" id="SCC79611.1"/>
    </source>
</evidence>